<feature type="non-terminal residue" evidence="2">
    <location>
        <position position="187"/>
    </location>
</feature>
<feature type="compositionally biased region" description="Polar residues" evidence="1">
    <location>
        <begin position="102"/>
        <end position="114"/>
    </location>
</feature>
<name>S8F048_FOMSC</name>
<feature type="compositionally biased region" description="Basic and acidic residues" evidence="1">
    <location>
        <begin position="164"/>
        <end position="180"/>
    </location>
</feature>
<dbReference type="EMBL" id="KE504609">
    <property type="protein sequence ID" value="EPS92429.1"/>
    <property type="molecule type" value="Genomic_DNA"/>
</dbReference>
<dbReference type="HOGENOM" id="CLU_1450931_0_0_1"/>
<evidence type="ECO:0000313" key="2">
    <source>
        <dbReference type="EMBL" id="EPS92429.1"/>
    </source>
</evidence>
<dbReference type="AlphaFoldDB" id="S8F048"/>
<sequence>MGGQRKESAPPPPILPANEDNAETDATMAVPEDALDEAAAMLVGTGGSATGLRYIKTATPLGYTTQLHDGATPRSYMTELRREAGTLGMEQPGPMNKRKVSSRTVPDTSTTPKTHASVPKNVVGTTSAAAAYVGADVVYAWQGRRGSGELEGGSEEDVAGENGVDPRKAERARSEGERSTGKGVRNV</sequence>
<feature type="region of interest" description="Disordered" evidence="1">
    <location>
        <begin position="146"/>
        <end position="187"/>
    </location>
</feature>
<evidence type="ECO:0000313" key="3">
    <source>
        <dbReference type="Proteomes" id="UP000015241"/>
    </source>
</evidence>
<protein>
    <submittedName>
        <fullName evidence="2">Uncharacterized protein</fullName>
    </submittedName>
</protein>
<reference evidence="2 3" key="1">
    <citation type="journal article" date="2012" name="Science">
        <title>The Paleozoic origin of enzymatic lignin decomposition reconstructed from 31 fungal genomes.</title>
        <authorList>
            <person name="Floudas D."/>
            <person name="Binder M."/>
            <person name="Riley R."/>
            <person name="Barry K."/>
            <person name="Blanchette R.A."/>
            <person name="Henrissat B."/>
            <person name="Martinez A.T."/>
            <person name="Otillar R."/>
            <person name="Spatafora J.W."/>
            <person name="Yadav J.S."/>
            <person name="Aerts A."/>
            <person name="Benoit I."/>
            <person name="Boyd A."/>
            <person name="Carlson A."/>
            <person name="Copeland A."/>
            <person name="Coutinho P.M."/>
            <person name="de Vries R.P."/>
            <person name="Ferreira P."/>
            <person name="Findley K."/>
            <person name="Foster B."/>
            <person name="Gaskell J."/>
            <person name="Glotzer D."/>
            <person name="Gorecki P."/>
            <person name="Heitman J."/>
            <person name="Hesse C."/>
            <person name="Hori C."/>
            <person name="Igarashi K."/>
            <person name="Jurgens J.A."/>
            <person name="Kallen N."/>
            <person name="Kersten P."/>
            <person name="Kohler A."/>
            <person name="Kuees U."/>
            <person name="Kumar T.K.A."/>
            <person name="Kuo A."/>
            <person name="LaButti K."/>
            <person name="Larrondo L.F."/>
            <person name="Lindquist E."/>
            <person name="Ling A."/>
            <person name="Lombard V."/>
            <person name="Lucas S."/>
            <person name="Lundell T."/>
            <person name="Martin R."/>
            <person name="McLaughlin D.J."/>
            <person name="Morgenstern I."/>
            <person name="Morin E."/>
            <person name="Murat C."/>
            <person name="Nagy L.G."/>
            <person name="Nolan M."/>
            <person name="Ohm R.A."/>
            <person name="Patyshakuliyeva A."/>
            <person name="Rokas A."/>
            <person name="Ruiz-Duenas F.J."/>
            <person name="Sabat G."/>
            <person name="Salamov A."/>
            <person name="Samejima M."/>
            <person name="Schmutz J."/>
            <person name="Slot J.C."/>
            <person name="St John F."/>
            <person name="Stenlid J."/>
            <person name="Sun H."/>
            <person name="Sun S."/>
            <person name="Syed K."/>
            <person name="Tsang A."/>
            <person name="Wiebenga A."/>
            <person name="Young D."/>
            <person name="Pisabarro A."/>
            <person name="Eastwood D.C."/>
            <person name="Martin F."/>
            <person name="Cullen D."/>
            <person name="Grigoriev I.V."/>
            <person name="Hibbett D.S."/>
        </authorList>
    </citation>
    <scope>NUCLEOTIDE SEQUENCE</scope>
    <source>
        <strain evidence="3">FP-58527</strain>
    </source>
</reference>
<organism evidence="2 3">
    <name type="scientific">Fomitopsis schrenkii</name>
    <name type="common">Brown rot fungus</name>
    <dbReference type="NCBI Taxonomy" id="2126942"/>
    <lineage>
        <taxon>Eukaryota</taxon>
        <taxon>Fungi</taxon>
        <taxon>Dikarya</taxon>
        <taxon>Basidiomycota</taxon>
        <taxon>Agaricomycotina</taxon>
        <taxon>Agaricomycetes</taxon>
        <taxon>Polyporales</taxon>
        <taxon>Fomitopsis</taxon>
    </lineage>
</organism>
<gene>
    <name evidence="2" type="ORF">FOMPIDRAFT_1021044</name>
</gene>
<accession>S8F048</accession>
<keyword evidence="3" id="KW-1185">Reference proteome</keyword>
<feature type="region of interest" description="Disordered" evidence="1">
    <location>
        <begin position="86"/>
        <end position="121"/>
    </location>
</feature>
<feature type="region of interest" description="Disordered" evidence="1">
    <location>
        <begin position="1"/>
        <end position="30"/>
    </location>
</feature>
<dbReference type="Proteomes" id="UP000015241">
    <property type="component" value="Unassembled WGS sequence"/>
</dbReference>
<evidence type="ECO:0000256" key="1">
    <source>
        <dbReference type="SAM" id="MobiDB-lite"/>
    </source>
</evidence>
<dbReference type="InParanoid" id="S8F048"/>
<proteinExistence type="predicted"/>